<evidence type="ECO:0000313" key="1">
    <source>
        <dbReference type="EMBL" id="ASG68343.1"/>
    </source>
</evidence>
<proteinExistence type="predicted"/>
<dbReference type="Proteomes" id="UP000249910">
    <property type="component" value="Chromosome"/>
</dbReference>
<dbReference type="EMBL" id="CP022132">
    <property type="protein sequence ID" value="ASG68343.1"/>
    <property type="molecule type" value="Genomic_DNA"/>
</dbReference>
<protein>
    <submittedName>
        <fullName evidence="1">Uncharacterized protein</fullName>
    </submittedName>
</protein>
<keyword evidence="2" id="KW-1185">Reference proteome</keyword>
<dbReference type="RefSeq" id="WP_088772833.1">
    <property type="nucleotide sequence ID" value="NZ_AP023082.1"/>
</dbReference>
<organism evidence="1 2">
    <name type="scientific">Francisella halioticida</name>
    <dbReference type="NCBI Taxonomy" id="549298"/>
    <lineage>
        <taxon>Bacteria</taxon>
        <taxon>Pseudomonadati</taxon>
        <taxon>Pseudomonadota</taxon>
        <taxon>Gammaproteobacteria</taxon>
        <taxon>Thiotrichales</taxon>
        <taxon>Francisellaceae</taxon>
        <taxon>Francisella</taxon>
    </lineage>
</organism>
<name>A0ABM6M072_9GAMM</name>
<evidence type="ECO:0000313" key="2">
    <source>
        <dbReference type="Proteomes" id="UP000249910"/>
    </source>
</evidence>
<gene>
    <name evidence="1" type="ORF">CDV26_08025</name>
</gene>
<sequence>MIQKVLRDIAKNHKLFPQVVIQEFAEGSLNFVDEFWIKIYEIYGDKYNDVYRRPDCKKFELDHFEDKGKISKYLQLIDNCDH</sequence>
<reference evidence="1 2" key="1">
    <citation type="submission" date="2017-06" db="EMBL/GenBank/DDBJ databases">
        <title>Complete genome of Francisella halioticida.</title>
        <authorList>
            <person name="Sjodin A."/>
        </authorList>
    </citation>
    <scope>NUCLEOTIDE SEQUENCE [LARGE SCALE GENOMIC DNA]</scope>
    <source>
        <strain evidence="1 2">DSM 23729</strain>
    </source>
</reference>
<accession>A0ABM6M072</accession>